<evidence type="ECO:0000256" key="3">
    <source>
        <dbReference type="ARBA" id="ARBA00022833"/>
    </source>
</evidence>
<feature type="compositionally biased region" description="Low complexity" evidence="5">
    <location>
        <begin position="576"/>
        <end position="593"/>
    </location>
</feature>
<proteinExistence type="predicted"/>
<organism evidence="7 8">
    <name type="scientific">Tilletia horrida</name>
    <dbReference type="NCBI Taxonomy" id="155126"/>
    <lineage>
        <taxon>Eukaryota</taxon>
        <taxon>Fungi</taxon>
        <taxon>Dikarya</taxon>
        <taxon>Basidiomycota</taxon>
        <taxon>Ustilaginomycotina</taxon>
        <taxon>Exobasidiomycetes</taxon>
        <taxon>Tilletiales</taxon>
        <taxon>Tilletiaceae</taxon>
        <taxon>Tilletia</taxon>
    </lineage>
</organism>
<accession>A0AAN6JYB7</accession>
<dbReference type="InterPro" id="IPR000306">
    <property type="entry name" value="Znf_FYVE"/>
</dbReference>
<comment type="caution">
    <text evidence="7">The sequence shown here is derived from an EMBL/GenBank/DDBJ whole genome shotgun (WGS) entry which is preliminary data.</text>
</comment>
<dbReference type="Pfam" id="PF11464">
    <property type="entry name" value="Rbsn"/>
    <property type="match status" value="1"/>
</dbReference>
<dbReference type="CDD" id="cd15737">
    <property type="entry name" value="FYVE2_Vac1p_like"/>
    <property type="match status" value="1"/>
</dbReference>
<keyword evidence="8" id="KW-1185">Reference proteome</keyword>
<dbReference type="Gene3D" id="3.30.40.10">
    <property type="entry name" value="Zinc/RING finger domain, C3HC4 (zinc finger)"/>
    <property type="match status" value="1"/>
</dbReference>
<reference evidence="7" key="1">
    <citation type="journal article" date="2023" name="PhytoFront">
        <title>Draft Genome Resources of Seven Strains of Tilletia horrida, Causal Agent of Kernel Smut of Rice.</title>
        <authorList>
            <person name="Khanal S."/>
            <person name="Antony Babu S."/>
            <person name="Zhou X.G."/>
        </authorList>
    </citation>
    <scope>NUCLEOTIDE SEQUENCE</scope>
    <source>
        <strain evidence="7">TX6</strain>
    </source>
</reference>
<dbReference type="GO" id="GO:0004180">
    <property type="term" value="F:carboxypeptidase activity"/>
    <property type="evidence" value="ECO:0007669"/>
    <property type="project" value="UniProtKB-KW"/>
</dbReference>
<dbReference type="SUPFAM" id="SSF57903">
    <property type="entry name" value="FYVE/PHD zinc finger"/>
    <property type="match status" value="1"/>
</dbReference>
<feature type="compositionally biased region" description="Polar residues" evidence="5">
    <location>
        <begin position="39"/>
        <end position="52"/>
    </location>
</feature>
<keyword evidence="1" id="KW-0479">Metal-binding</keyword>
<name>A0AAN6JYB7_9BASI</name>
<dbReference type="PANTHER" id="PTHR23164:SF30">
    <property type="entry name" value="EARLY ENDOSOME ANTIGEN 1"/>
    <property type="match status" value="1"/>
</dbReference>
<evidence type="ECO:0000313" key="8">
    <source>
        <dbReference type="Proteomes" id="UP001176517"/>
    </source>
</evidence>
<evidence type="ECO:0000256" key="1">
    <source>
        <dbReference type="ARBA" id="ARBA00022723"/>
    </source>
</evidence>
<sequence length="696" mass="74156">MSTSSSSSMTYAPYQRRHLRNASSISSSLMPPATYAPSPLTQESFSPMSTPTQLQPQAAPSSLSASSSAPRLAPAQQQQRPLFPIDRPISRYSTPPPPLTQPQPQLLVSASSPSTSSTANTAAVPLNSFQPKGLTISRTAEFINARKKGGQANSRLEDGRLGRRLEKLLAIHHNPVPLSAAANATAKDEGRGSGDYDPAEEPLLALANTTASHIRKASSDLWATLRVVASTATTPVSSENQPQRKRLTLEGIRTKTAEDAARRKAEQAIVKWQEDAEAKACPICATPFSLAVRKHHCRLCGRVVCASPNLTKPIFPTLPNSESTADGTTAAPPPATDPIKAAALLAEQKCSGLIVLTDARTGKVDDARKVAAETAVAAASAEGVASELALKAIEKNVEERAVRICKDCRKVIFRQQYMLESGPVPTWVKLYEALVRLQREIEESLPEFHEMVLGLQKHDASTTLGSSARTTLKLQRDAASARKQLLANFAAYDALAKRIRTLPTPGSVARAAAAKMQANPGTTSQRVNKKFDLSAGIAAGNIDDPQERVQLAIWTTANLFLQKNMFPLQTLPKPESNGSASSSRSSTPANGTSTGSQKGTNGPGSSNLSESAAAAVQAQEQIVVLREQQHLLEDYMARAGAARKFEDAKMLKASWEELEREVEKLLVVASSNSGSHGSLGDPRRAANGGGGGKGRR</sequence>
<evidence type="ECO:0000256" key="2">
    <source>
        <dbReference type="ARBA" id="ARBA00022771"/>
    </source>
</evidence>
<dbReference type="PROSITE" id="PS50178">
    <property type="entry name" value="ZF_FYVE"/>
    <property type="match status" value="1"/>
</dbReference>
<dbReference type="InterPro" id="IPR036531">
    <property type="entry name" value="Rbsn_Rab-bd_sf"/>
</dbReference>
<feature type="compositionally biased region" description="Low complexity" evidence="5">
    <location>
        <begin position="53"/>
        <end position="82"/>
    </location>
</feature>
<evidence type="ECO:0000256" key="5">
    <source>
        <dbReference type="SAM" id="MobiDB-lite"/>
    </source>
</evidence>
<feature type="compositionally biased region" description="Gly residues" evidence="5">
    <location>
        <begin position="687"/>
        <end position="696"/>
    </location>
</feature>
<feature type="region of interest" description="Disordered" evidence="5">
    <location>
        <begin position="570"/>
        <end position="613"/>
    </location>
</feature>
<dbReference type="AlphaFoldDB" id="A0AAN6JYB7"/>
<keyword evidence="3" id="KW-0862">Zinc</keyword>
<feature type="domain" description="FYVE-type" evidence="6">
    <location>
        <begin position="275"/>
        <end position="305"/>
    </location>
</feature>
<dbReference type="GO" id="GO:0008270">
    <property type="term" value="F:zinc ion binding"/>
    <property type="evidence" value="ECO:0007669"/>
    <property type="project" value="UniProtKB-KW"/>
</dbReference>
<keyword evidence="7" id="KW-0121">Carboxypeptidase</keyword>
<feature type="compositionally biased region" description="Polar residues" evidence="5">
    <location>
        <begin position="594"/>
        <end position="610"/>
    </location>
</feature>
<dbReference type="SUPFAM" id="SSF140125">
    <property type="entry name" value="Rabenosyn-5 Rab-binding domain-like"/>
    <property type="match status" value="1"/>
</dbReference>
<feature type="region of interest" description="Disordered" evidence="5">
    <location>
        <begin position="22"/>
        <end position="124"/>
    </location>
</feature>
<keyword evidence="7" id="KW-0378">Hydrolase</keyword>
<dbReference type="Pfam" id="PF01363">
    <property type="entry name" value="FYVE"/>
    <property type="match status" value="1"/>
</dbReference>
<keyword evidence="7" id="KW-0645">Protease</keyword>
<dbReference type="PANTHER" id="PTHR23164">
    <property type="entry name" value="EARLY ENDOSOME ANTIGEN 1"/>
    <property type="match status" value="1"/>
</dbReference>
<dbReference type="EMBL" id="JAPDMZ010000068">
    <property type="protein sequence ID" value="KAK0552071.1"/>
    <property type="molecule type" value="Genomic_DNA"/>
</dbReference>
<protein>
    <submittedName>
        <fullName evidence="7">Carboxypeptidase Y-deficient</fullName>
    </submittedName>
</protein>
<dbReference type="InterPro" id="IPR013083">
    <property type="entry name" value="Znf_RING/FYVE/PHD"/>
</dbReference>
<dbReference type="Proteomes" id="UP001176517">
    <property type="component" value="Unassembled WGS sequence"/>
</dbReference>
<dbReference type="InterPro" id="IPR011011">
    <property type="entry name" value="Znf_FYVE_PHD"/>
</dbReference>
<dbReference type="InterPro" id="IPR021565">
    <property type="entry name" value="Rbsn_Rab-bd"/>
</dbReference>
<evidence type="ECO:0000259" key="6">
    <source>
        <dbReference type="PROSITE" id="PS50178"/>
    </source>
</evidence>
<feature type="region of interest" description="Disordered" evidence="5">
    <location>
        <begin position="671"/>
        <end position="696"/>
    </location>
</feature>
<feature type="compositionally biased region" description="Low complexity" evidence="5">
    <location>
        <begin position="102"/>
        <end position="123"/>
    </location>
</feature>
<evidence type="ECO:0000256" key="4">
    <source>
        <dbReference type="PROSITE-ProRule" id="PRU00091"/>
    </source>
</evidence>
<gene>
    <name evidence="7" type="primary">PEP7</name>
    <name evidence="7" type="ORF">OC846_003036</name>
</gene>
<evidence type="ECO:0000313" key="7">
    <source>
        <dbReference type="EMBL" id="KAK0552071.1"/>
    </source>
</evidence>
<dbReference type="SMART" id="SM00064">
    <property type="entry name" value="FYVE"/>
    <property type="match status" value="1"/>
</dbReference>
<keyword evidence="2 4" id="KW-0863">Zinc-finger</keyword>
<dbReference type="InterPro" id="IPR017455">
    <property type="entry name" value="Znf_FYVE-rel"/>
</dbReference>